<accession>A0AAV8ZZ93</accession>
<dbReference type="Proteomes" id="UP001179952">
    <property type="component" value="Unassembled WGS sequence"/>
</dbReference>
<evidence type="ECO:0000313" key="1">
    <source>
        <dbReference type="EMBL" id="KAK1257996.1"/>
    </source>
</evidence>
<keyword evidence="2" id="KW-1185">Reference proteome</keyword>
<name>A0AAV8ZZ93_ACOGR</name>
<dbReference type="EMBL" id="JAUJYN010000028">
    <property type="protein sequence ID" value="KAK1257996.1"/>
    <property type="molecule type" value="Genomic_DNA"/>
</dbReference>
<reference evidence="1" key="2">
    <citation type="submission" date="2023-06" db="EMBL/GenBank/DDBJ databases">
        <authorList>
            <person name="Ma L."/>
            <person name="Liu K.-W."/>
            <person name="Li Z."/>
            <person name="Hsiao Y.-Y."/>
            <person name="Qi Y."/>
            <person name="Fu T."/>
            <person name="Tang G."/>
            <person name="Zhang D."/>
            <person name="Sun W.-H."/>
            <person name="Liu D.-K."/>
            <person name="Li Y."/>
            <person name="Chen G.-Z."/>
            <person name="Liu X.-D."/>
            <person name="Liao X.-Y."/>
            <person name="Jiang Y.-T."/>
            <person name="Yu X."/>
            <person name="Hao Y."/>
            <person name="Huang J."/>
            <person name="Zhao X.-W."/>
            <person name="Ke S."/>
            <person name="Chen Y.-Y."/>
            <person name="Wu W.-L."/>
            <person name="Hsu J.-L."/>
            <person name="Lin Y.-F."/>
            <person name="Huang M.-D."/>
            <person name="Li C.-Y."/>
            <person name="Huang L."/>
            <person name="Wang Z.-W."/>
            <person name="Zhao X."/>
            <person name="Zhong W.-Y."/>
            <person name="Peng D.-H."/>
            <person name="Ahmad S."/>
            <person name="Lan S."/>
            <person name="Zhang J.-S."/>
            <person name="Tsai W.-C."/>
            <person name="Van De Peer Y."/>
            <person name="Liu Z.-J."/>
        </authorList>
    </citation>
    <scope>NUCLEOTIDE SEQUENCE</scope>
    <source>
        <strain evidence="1">SCP</strain>
        <tissue evidence="1">Leaves</tissue>
    </source>
</reference>
<dbReference type="AlphaFoldDB" id="A0AAV8ZZ93"/>
<proteinExistence type="predicted"/>
<gene>
    <name evidence="1" type="ORF">QJS04_geneDACA012742</name>
</gene>
<protein>
    <submittedName>
        <fullName evidence="1">Uncharacterized protein</fullName>
    </submittedName>
</protein>
<organism evidence="1 2">
    <name type="scientific">Acorus gramineus</name>
    <name type="common">Dwarf sweet flag</name>
    <dbReference type="NCBI Taxonomy" id="55184"/>
    <lineage>
        <taxon>Eukaryota</taxon>
        <taxon>Viridiplantae</taxon>
        <taxon>Streptophyta</taxon>
        <taxon>Embryophyta</taxon>
        <taxon>Tracheophyta</taxon>
        <taxon>Spermatophyta</taxon>
        <taxon>Magnoliopsida</taxon>
        <taxon>Liliopsida</taxon>
        <taxon>Acoraceae</taxon>
        <taxon>Acorus</taxon>
    </lineage>
</organism>
<reference evidence="1" key="1">
    <citation type="journal article" date="2023" name="Nat. Commun.">
        <title>Diploid and tetraploid genomes of Acorus and the evolution of monocots.</title>
        <authorList>
            <person name="Ma L."/>
            <person name="Liu K.W."/>
            <person name="Li Z."/>
            <person name="Hsiao Y.Y."/>
            <person name="Qi Y."/>
            <person name="Fu T."/>
            <person name="Tang G.D."/>
            <person name="Zhang D."/>
            <person name="Sun W.H."/>
            <person name="Liu D.K."/>
            <person name="Li Y."/>
            <person name="Chen G.Z."/>
            <person name="Liu X.D."/>
            <person name="Liao X.Y."/>
            <person name="Jiang Y.T."/>
            <person name="Yu X."/>
            <person name="Hao Y."/>
            <person name="Huang J."/>
            <person name="Zhao X.W."/>
            <person name="Ke S."/>
            <person name="Chen Y.Y."/>
            <person name="Wu W.L."/>
            <person name="Hsu J.L."/>
            <person name="Lin Y.F."/>
            <person name="Huang M.D."/>
            <person name="Li C.Y."/>
            <person name="Huang L."/>
            <person name="Wang Z.W."/>
            <person name="Zhao X."/>
            <person name="Zhong W.Y."/>
            <person name="Peng D.H."/>
            <person name="Ahmad S."/>
            <person name="Lan S."/>
            <person name="Zhang J.S."/>
            <person name="Tsai W.C."/>
            <person name="Van de Peer Y."/>
            <person name="Liu Z.J."/>
        </authorList>
    </citation>
    <scope>NUCLEOTIDE SEQUENCE</scope>
    <source>
        <strain evidence="1">SCP</strain>
    </source>
</reference>
<comment type="caution">
    <text evidence="1">The sequence shown here is derived from an EMBL/GenBank/DDBJ whole genome shotgun (WGS) entry which is preliminary data.</text>
</comment>
<sequence>MGPPSTSHTFILIKRHTRSKYITARPIILLSGFTEITPESESAVRSGCNSTTLQARGGAP</sequence>
<evidence type="ECO:0000313" key="2">
    <source>
        <dbReference type="Proteomes" id="UP001179952"/>
    </source>
</evidence>